<protein>
    <submittedName>
        <fullName evidence="1">Uncharacterized protein</fullName>
    </submittedName>
</protein>
<dbReference type="EMBL" id="CM044702">
    <property type="protein sequence ID" value="KAI5675334.1"/>
    <property type="molecule type" value="Genomic_DNA"/>
</dbReference>
<accession>A0ACC0BRQ5</accession>
<evidence type="ECO:0000313" key="2">
    <source>
        <dbReference type="Proteomes" id="UP001060085"/>
    </source>
</evidence>
<evidence type="ECO:0000313" key="1">
    <source>
        <dbReference type="EMBL" id="KAI5675334.1"/>
    </source>
</evidence>
<organism evidence="1 2">
    <name type="scientific">Catharanthus roseus</name>
    <name type="common">Madagascar periwinkle</name>
    <name type="synonym">Vinca rosea</name>
    <dbReference type="NCBI Taxonomy" id="4058"/>
    <lineage>
        <taxon>Eukaryota</taxon>
        <taxon>Viridiplantae</taxon>
        <taxon>Streptophyta</taxon>
        <taxon>Embryophyta</taxon>
        <taxon>Tracheophyta</taxon>
        <taxon>Spermatophyta</taxon>
        <taxon>Magnoliopsida</taxon>
        <taxon>eudicotyledons</taxon>
        <taxon>Gunneridae</taxon>
        <taxon>Pentapetalae</taxon>
        <taxon>asterids</taxon>
        <taxon>lamiids</taxon>
        <taxon>Gentianales</taxon>
        <taxon>Apocynaceae</taxon>
        <taxon>Rauvolfioideae</taxon>
        <taxon>Vinceae</taxon>
        <taxon>Catharanthinae</taxon>
        <taxon>Catharanthus</taxon>
    </lineage>
</organism>
<gene>
    <name evidence="1" type="ORF">M9H77_06284</name>
</gene>
<reference evidence="2" key="1">
    <citation type="journal article" date="2023" name="Nat. Plants">
        <title>Single-cell RNA sequencing provides a high-resolution roadmap for understanding the multicellular compartmentation of specialized metabolism.</title>
        <authorList>
            <person name="Sun S."/>
            <person name="Shen X."/>
            <person name="Li Y."/>
            <person name="Li Y."/>
            <person name="Wang S."/>
            <person name="Li R."/>
            <person name="Zhang H."/>
            <person name="Shen G."/>
            <person name="Guo B."/>
            <person name="Wei J."/>
            <person name="Xu J."/>
            <person name="St-Pierre B."/>
            <person name="Chen S."/>
            <person name="Sun C."/>
        </authorList>
    </citation>
    <scope>NUCLEOTIDE SEQUENCE [LARGE SCALE GENOMIC DNA]</scope>
</reference>
<comment type="caution">
    <text evidence="1">The sequence shown here is derived from an EMBL/GenBank/DDBJ whole genome shotgun (WGS) entry which is preliminary data.</text>
</comment>
<dbReference type="Proteomes" id="UP001060085">
    <property type="component" value="Linkage Group LG02"/>
</dbReference>
<proteinExistence type="predicted"/>
<sequence length="348" mass="40508">MTIVKNTSPITRMWRISSFEEEEVNFLGAMKESREEGEEEREKRGKKRENNGRWWGREPRKKKGMKKKRKRTRRREQTDGSGVGHRSGGGHWRWRKAIGVVVESKRTKRETRERRKRKGGEGVRDLRDINLGKIAENLVKENNSRTSTREFPNRMHIPKNLDDNVKLQDLTSSPITWILNVDESSRIEHKVKSDSQVVIGQVTGTFKDKEENIKKYLALVKKVTSGFKQIQFEKVPQNQNVRADTLSKLREIHEGIFGSHISMNILVKKAMSMEALIPAKVGVKSLRSEAFDKNLNEQLMEEYLRLLDELRARAAQKDSPYRRTIARYHNARVEQSGNLRGRHSTLKK</sequence>
<keyword evidence="2" id="KW-1185">Reference proteome</keyword>
<name>A0ACC0BRQ5_CATRO</name>